<dbReference type="EMBL" id="QAOM01000002">
    <property type="protein sequence ID" value="PTQ85920.1"/>
    <property type="molecule type" value="Genomic_DNA"/>
</dbReference>
<evidence type="ECO:0000313" key="10">
    <source>
        <dbReference type="Proteomes" id="UP000244161"/>
    </source>
</evidence>
<evidence type="ECO:0000256" key="7">
    <source>
        <dbReference type="ARBA" id="ARBA00048696"/>
    </source>
</evidence>
<dbReference type="RefSeq" id="WP_108031512.1">
    <property type="nucleotide sequence ID" value="NZ_QAOM01000002.1"/>
</dbReference>
<evidence type="ECO:0000256" key="4">
    <source>
        <dbReference type="ARBA" id="ARBA00022840"/>
    </source>
</evidence>
<evidence type="ECO:0000256" key="5">
    <source>
        <dbReference type="ARBA" id="ARBA00034531"/>
    </source>
</evidence>
<proteinExistence type="predicted"/>
<sequence>MPKYNKGNNDEYLLQHNLMGVSNQDKLTQAEALSFFVRNAEIENGIYSIKGFSKWDFMAIHHHLFQDIYPFAGKFRDVNLIKESTVFCQFQFLDAYADSLFNELIIEGKWETVETAAKRLAYFKAELNMLHPFREGNGRTIRIFLAAYAKEKGYLWRYENMDAQMYLEAMIKSKYDESDLEKLLLTVLEPL</sequence>
<dbReference type="PANTHER" id="PTHR39560:SF1">
    <property type="entry name" value="PROTEIN ADENYLYLTRANSFERASE FIC-RELATED"/>
    <property type="match status" value="1"/>
</dbReference>
<comment type="caution">
    <text evidence="9">The sequence shown here is derived from an EMBL/GenBank/DDBJ whole genome shotgun (WGS) entry which is preliminary data.</text>
</comment>
<dbReference type="SUPFAM" id="SSF140931">
    <property type="entry name" value="Fic-like"/>
    <property type="match status" value="1"/>
</dbReference>
<dbReference type="OrthoDB" id="9813719at2"/>
<dbReference type="Pfam" id="PF02661">
    <property type="entry name" value="Fic"/>
    <property type="match status" value="1"/>
</dbReference>
<feature type="domain" description="Fido" evidence="8">
    <location>
        <begin position="52"/>
        <end position="189"/>
    </location>
</feature>
<organism evidence="9 10">
    <name type="scientific">Trichococcus patagoniensis</name>
    <dbReference type="NCBI Taxonomy" id="382641"/>
    <lineage>
        <taxon>Bacteria</taxon>
        <taxon>Bacillati</taxon>
        <taxon>Bacillota</taxon>
        <taxon>Bacilli</taxon>
        <taxon>Lactobacillales</taxon>
        <taxon>Carnobacteriaceae</taxon>
        <taxon>Trichococcus</taxon>
    </lineage>
</organism>
<evidence type="ECO:0000256" key="6">
    <source>
        <dbReference type="ARBA" id="ARBA00047939"/>
    </source>
</evidence>
<dbReference type="InterPro" id="IPR036597">
    <property type="entry name" value="Fido-like_dom_sf"/>
</dbReference>
<keyword evidence="1" id="KW-0808">Transferase</keyword>
<dbReference type="AlphaFoldDB" id="A0A2T5IQ55"/>
<keyword evidence="3" id="KW-0547">Nucleotide-binding</keyword>
<dbReference type="GO" id="GO:0005524">
    <property type="term" value="F:ATP binding"/>
    <property type="evidence" value="ECO:0007669"/>
    <property type="project" value="UniProtKB-KW"/>
</dbReference>
<dbReference type="Gene3D" id="1.10.3290.10">
    <property type="entry name" value="Fido-like domain"/>
    <property type="match status" value="1"/>
</dbReference>
<keyword evidence="2" id="KW-0548">Nucleotidyltransferase</keyword>
<evidence type="ECO:0000259" key="8">
    <source>
        <dbReference type="PROSITE" id="PS51459"/>
    </source>
</evidence>
<dbReference type="PROSITE" id="PS51459">
    <property type="entry name" value="FIDO"/>
    <property type="match status" value="1"/>
</dbReference>
<comment type="catalytic activity">
    <reaction evidence="6">
        <text>L-threonyl-[protein] + ATP = 3-O-(5'-adenylyl)-L-threonyl-[protein] + diphosphate</text>
        <dbReference type="Rhea" id="RHEA:54292"/>
        <dbReference type="Rhea" id="RHEA-COMP:11060"/>
        <dbReference type="Rhea" id="RHEA-COMP:13847"/>
        <dbReference type="ChEBI" id="CHEBI:30013"/>
        <dbReference type="ChEBI" id="CHEBI:30616"/>
        <dbReference type="ChEBI" id="CHEBI:33019"/>
        <dbReference type="ChEBI" id="CHEBI:138113"/>
        <dbReference type="EC" id="2.7.7.108"/>
    </reaction>
</comment>
<dbReference type="Proteomes" id="UP000244161">
    <property type="component" value="Unassembled WGS sequence"/>
</dbReference>
<name>A0A2T5IQ55_9LACT</name>
<accession>A0A2T5IQ55</accession>
<comment type="catalytic activity">
    <reaction evidence="7">
        <text>L-tyrosyl-[protein] + ATP = O-(5'-adenylyl)-L-tyrosyl-[protein] + diphosphate</text>
        <dbReference type="Rhea" id="RHEA:54288"/>
        <dbReference type="Rhea" id="RHEA-COMP:10136"/>
        <dbReference type="Rhea" id="RHEA-COMP:13846"/>
        <dbReference type="ChEBI" id="CHEBI:30616"/>
        <dbReference type="ChEBI" id="CHEBI:33019"/>
        <dbReference type="ChEBI" id="CHEBI:46858"/>
        <dbReference type="ChEBI" id="CHEBI:83624"/>
        <dbReference type="EC" id="2.7.7.108"/>
    </reaction>
</comment>
<evidence type="ECO:0000256" key="3">
    <source>
        <dbReference type="ARBA" id="ARBA00022741"/>
    </source>
</evidence>
<gene>
    <name evidence="9" type="ORF">C8U37_10223</name>
</gene>
<keyword evidence="4" id="KW-0067">ATP-binding</keyword>
<protein>
    <recommendedName>
        <fullName evidence="5">protein adenylyltransferase</fullName>
        <ecNumber evidence="5">2.7.7.108</ecNumber>
    </recommendedName>
</protein>
<evidence type="ECO:0000313" key="9">
    <source>
        <dbReference type="EMBL" id="PTQ85920.1"/>
    </source>
</evidence>
<dbReference type="GO" id="GO:0051302">
    <property type="term" value="P:regulation of cell division"/>
    <property type="evidence" value="ECO:0007669"/>
    <property type="project" value="TreeGrafter"/>
</dbReference>
<dbReference type="InterPro" id="IPR003812">
    <property type="entry name" value="Fido"/>
</dbReference>
<keyword evidence="10" id="KW-1185">Reference proteome</keyword>
<dbReference type="GO" id="GO:0070733">
    <property type="term" value="F:AMPylase activity"/>
    <property type="evidence" value="ECO:0007669"/>
    <property type="project" value="UniProtKB-EC"/>
</dbReference>
<dbReference type="PANTHER" id="PTHR39560">
    <property type="entry name" value="PROTEIN ADENYLYLTRANSFERASE FIC-RELATED"/>
    <property type="match status" value="1"/>
</dbReference>
<reference evidence="9 10" key="1">
    <citation type="submission" date="2018-04" db="EMBL/GenBank/DDBJ databases">
        <title>Genomic Encyclopedia of Archaeal and Bacterial Type Strains, Phase II (KMG-II): from individual species to whole genera.</title>
        <authorList>
            <person name="Goeker M."/>
        </authorList>
    </citation>
    <scope>NUCLEOTIDE SEQUENCE [LARGE SCALE GENOMIC DNA]</scope>
    <source>
        <strain evidence="9 10">DSM 18806</strain>
    </source>
</reference>
<dbReference type="EC" id="2.7.7.108" evidence="5"/>
<evidence type="ECO:0000256" key="2">
    <source>
        <dbReference type="ARBA" id="ARBA00022695"/>
    </source>
</evidence>
<evidence type="ECO:0000256" key="1">
    <source>
        <dbReference type="ARBA" id="ARBA00022679"/>
    </source>
</evidence>